<protein>
    <submittedName>
        <fullName evidence="1">Uncharacterized protein</fullName>
    </submittedName>
</protein>
<dbReference type="EMBL" id="GEDC01015821">
    <property type="protein sequence ID" value="JAS21477.1"/>
    <property type="molecule type" value="Transcribed_RNA"/>
</dbReference>
<reference evidence="1" key="1">
    <citation type="submission" date="2015-12" db="EMBL/GenBank/DDBJ databases">
        <title>De novo transcriptome assembly of four potential Pierce s Disease insect vectors from Arizona vineyards.</title>
        <authorList>
            <person name="Tassone E.E."/>
        </authorList>
    </citation>
    <scope>NUCLEOTIDE SEQUENCE</scope>
</reference>
<dbReference type="AlphaFoldDB" id="A0A1B6D711"/>
<evidence type="ECO:0000313" key="1">
    <source>
        <dbReference type="EMBL" id="JAS21477.1"/>
    </source>
</evidence>
<feature type="non-terminal residue" evidence="1">
    <location>
        <position position="1"/>
    </location>
</feature>
<sequence length="142" mass="16687">EAETSVRNPARDTFRLCTNRSILEFRNTFDAMDTVLYIVDFDGFMKEGYFLIKEFFYIHVPTRAVYSNYFRVGRWDDMNSRDKVTAAYCTSNVHGMKFEDQLRDLPQQDAEPILLNLCQEAETSVRNPARDTFRLCTNRSIL</sequence>
<feature type="non-terminal residue" evidence="1">
    <location>
        <position position="142"/>
    </location>
</feature>
<gene>
    <name evidence="1" type="ORF">g.8024</name>
</gene>
<proteinExistence type="predicted"/>
<accession>A0A1B6D711</accession>
<name>A0A1B6D711_9HEMI</name>
<organism evidence="1">
    <name type="scientific">Clastoptera arizonana</name>
    <name type="common">Arizona spittle bug</name>
    <dbReference type="NCBI Taxonomy" id="38151"/>
    <lineage>
        <taxon>Eukaryota</taxon>
        <taxon>Metazoa</taxon>
        <taxon>Ecdysozoa</taxon>
        <taxon>Arthropoda</taxon>
        <taxon>Hexapoda</taxon>
        <taxon>Insecta</taxon>
        <taxon>Pterygota</taxon>
        <taxon>Neoptera</taxon>
        <taxon>Paraneoptera</taxon>
        <taxon>Hemiptera</taxon>
        <taxon>Auchenorrhyncha</taxon>
        <taxon>Cercopoidea</taxon>
        <taxon>Clastopteridae</taxon>
        <taxon>Clastoptera</taxon>
    </lineage>
</organism>